<feature type="transmembrane region" description="Helical" evidence="6">
    <location>
        <begin position="21"/>
        <end position="42"/>
    </location>
</feature>
<dbReference type="Pfam" id="PF01061">
    <property type="entry name" value="ABC2_membrane"/>
    <property type="match status" value="1"/>
</dbReference>
<feature type="domain" description="ABC transmembrane type-2" evidence="7">
    <location>
        <begin position="20"/>
        <end position="246"/>
    </location>
</feature>
<feature type="transmembrane region" description="Helical" evidence="6">
    <location>
        <begin position="222"/>
        <end position="239"/>
    </location>
</feature>
<dbReference type="EMBL" id="LGKG01000169">
    <property type="protein sequence ID" value="KPC59956.1"/>
    <property type="molecule type" value="Genomic_DNA"/>
</dbReference>
<feature type="transmembrane region" description="Helical" evidence="6">
    <location>
        <begin position="100"/>
        <end position="124"/>
    </location>
</feature>
<dbReference type="PIRSF" id="PIRSF006648">
    <property type="entry name" value="DrrB"/>
    <property type="match status" value="1"/>
</dbReference>
<sequence>MSANLAVLKTEARLFRREPGTLFWVGLFPAVLLGILGMIPSFREADPSLGGRRAVDLYVPVVLLVAMIMAGIQAMPPLLTGYRERGILRRMSTTPVRPGALLGAQITLHGAAALGSAVLALAVGRLAFEVRLPRQLLGYALALVLTLGSALALGCVLCSVARTAKVAQVLGTAVFFPSMFTAGVWAPVQSMPETLQHIVQLLPFGAGSQALSQAAAGDWPDWPHLAVTAVWALVLGWGAKRAFRWE</sequence>
<dbReference type="InterPro" id="IPR013525">
    <property type="entry name" value="ABC2_TM"/>
</dbReference>
<reference evidence="9" key="1">
    <citation type="submission" date="2015-07" db="EMBL/GenBank/DDBJ databases">
        <authorList>
            <person name="Ju K.-S."/>
            <person name="Doroghazi J.R."/>
            <person name="Metcalf W.W."/>
        </authorList>
    </citation>
    <scope>NUCLEOTIDE SEQUENCE [LARGE SCALE GENOMIC DNA]</scope>
    <source>
        <strain evidence="9">NRRL ISP-5002</strain>
    </source>
</reference>
<dbReference type="GO" id="GO:0046677">
    <property type="term" value="P:response to antibiotic"/>
    <property type="evidence" value="ECO:0007669"/>
    <property type="project" value="UniProtKB-KW"/>
</dbReference>
<dbReference type="GO" id="GO:0140359">
    <property type="term" value="F:ABC-type transporter activity"/>
    <property type="evidence" value="ECO:0007669"/>
    <property type="project" value="InterPro"/>
</dbReference>
<comment type="caution">
    <text evidence="8">The sequence shown here is derived from an EMBL/GenBank/DDBJ whole genome shotgun (WGS) entry which is preliminary data.</text>
</comment>
<dbReference type="PANTHER" id="PTHR43027:SF2">
    <property type="entry name" value="TRANSPORT PERMEASE PROTEIN"/>
    <property type="match status" value="1"/>
</dbReference>
<dbReference type="InterPro" id="IPR047817">
    <property type="entry name" value="ABC2_TM_bact-type"/>
</dbReference>
<dbReference type="RefSeq" id="WP_053927031.1">
    <property type="nucleotide sequence ID" value="NZ_LGKG01000169.1"/>
</dbReference>
<keyword evidence="6" id="KW-0813">Transport</keyword>
<dbReference type="PROSITE" id="PS51012">
    <property type="entry name" value="ABC_TM2"/>
    <property type="match status" value="1"/>
</dbReference>
<dbReference type="PANTHER" id="PTHR43027">
    <property type="entry name" value="DOXORUBICIN RESISTANCE ABC TRANSPORTER PERMEASE PROTEIN DRRC-RELATED"/>
    <property type="match status" value="1"/>
</dbReference>
<feature type="transmembrane region" description="Helical" evidence="6">
    <location>
        <begin position="57"/>
        <end position="79"/>
    </location>
</feature>
<dbReference type="InterPro" id="IPR052902">
    <property type="entry name" value="ABC-2_transporter"/>
</dbReference>
<feature type="transmembrane region" description="Helical" evidence="6">
    <location>
        <begin position="169"/>
        <end position="188"/>
    </location>
</feature>
<evidence type="ECO:0000259" key="7">
    <source>
        <dbReference type="PROSITE" id="PS51012"/>
    </source>
</evidence>
<evidence type="ECO:0000313" key="8">
    <source>
        <dbReference type="EMBL" id="KPC59956.1"/>
    </source>
</evidence>
<proteinExistence type="inferred from homology"/>
<evidence type="ECO:0000256" key="2">
    <source>
        <dbReference type="ARBA" id="ARBA00022692"/>
    </source>
</evidence>
<keyword evidence="5" id="KW-0046">Antibiotic resistance</keyword>
<dbReference type="GO" id="GO:0043190">
    <property type="term" value="C:ATP-binding cassette (ABC) transporter complex"/>
    <property type="evidence" value="ECO:0007669"/>
    <property type="project" value="InterPro"/>
</dbReference>
<keyword evidence="6" id="KW-1003">Cell membrane</keyword>
<evidence type="ECO:0000313" key="9">
    <source>
        <dbReference type="Proteomes" id="UP000037982"/>
    </source>
</evidence>
<feature type="transmembrane region" description="Helical" evidence="6">
    <location>
        <begin position="136"/>
        <end position="157"/>
    </location>
</feature>
<dbReference type="Proteomes" id="UP000037982">
    <property type="component" value="Unassembled WGS sequence"/>
</dbReference>
<dbReference type="InterPro" id="IPR000412">
    <property type="entry name" value="ABC_2_transport"/>
</dbReference>
<dbReference type="AlphaFoldDB" id="A0A0N1JWB8"/>
<protein>
    <recommendedName>
        <fullName evidence="6">Transport permease protein</fullName>
    </recommendedName>
</protein>
<keyword evidence="4 6" id="KW-0472">Membrane</keyword>
<comment type="similarity">
    <text evidence="6">Belongs to the ABC-2 integral membrane protein family.</text>
</comment>
<dbReference type="PATRIC" id="fig|66876.3.peg.7051"/>
<organism evidence="8 9">
    <name type="scientific">Streptomyces chattanoogensis</name>
    <dbReference type="NCBI Taxonomy" id="66876"/>
    <lineage>
        <taxon>Bacteria</taxon>
        <taxon>Bacillati</taxon>
        <taxon>Actinomycetota</taxon>
        <taxon>Actinomycetes</taxon>
        <taxon>Kitasatosporales</taxon>
        <taxon>Streptomycetaceae</taxon>
        <taxon>Streptomyces</taxon>
    </lineage>
</organism>
<evidence type="ECO:0000256" key="6">
    <source>
        <dbReference type="RuleBase" id="RU361157"/>
    </source>
</evidence>
<keyword evidence="9" id="KW-1185">Reference proteome</keyword>
<comment type="subcellular location">
    <subcellularLocation>
        <location evidence="6">Cell membrane</location>
        <topology evidence="6">Multi-pass membrane protein</topology>
    </subcellularLocation>
    <subcellularLocation>
        <location evidence="1">Membrane</location>
        <topology evidence="1">Multi-pass membrane protein</topology>
    </subcellularLocation>
</comment>
<name>A0A0N1JWB8_9ACTN</name>
<evidence type="ECO:0000256" key="3">
    <source>
        <dbReference type="ARBA" id="ARBA00022989"/>
    </source>
</evidence>
<accession>A0A0N1JWB8</accession>
<evidence type="ECO:0000256" key="5">
    <source>
        <dbReference type="ARBA" id="ARBA00023251"/>
    </source>
</evidence>
<gene>
    <name evidence="8" type="ORF">ADL29_32000</name>
</gene>
<evidence type="ECO:0000256" key="1">
    <source>
        <dbReference type="ARBA" id="ARBA00004141"/>
    </source>
</evidence>
<keyword evidence="3 6" id="KW-1133">Transmembrane helix</keyword>
<keyword evidence="2 6" id="KW-0812">Transmembrane</keyword>
<evidence type="ECO:0000256" key="4">
    <source>
        <dbReference type="ARBA" id="ARBA00023136"/>
    </source>
</evidence>